<dbReference type="InterPro" id="IPR041698">
    <property type="entry name" value="Methyltransf_25"/>
</dbReference>
<dbReference type="RefSeq" id="XP_013397036.1">
    <property type="nucleotide sequence ID" value="XM_013541582.1"/>
</dbReference>
<feature type="domain" description="Methyltransferase" evidence="9">
    <location>
        <begin position="73"/>
        <end position="168"/>
    </location>
</feature>
<evidence type="ECO:0000256" key="6">
    <source>
        <dbReference type="ARBA" id="ARBA00047619"/>
    </source>
</evidence>
<evidence type="ECO:0000256" key="3">
    <source>
        <dbReference type="ARBA" id="ARBA00022603"/>
    </source>
</evidence>
<dbReference type="GO" id="GO:0032259">
    <property type="term" value="P:methylation"/>
    <property type="evidence" value="ECO:0007669"/>
    <property type="project" value="UniProtKB-KW"/>
</dbReference>
<dbReference type="InParanoid" id="A0A1S3IGP5"/>
<comment type="catalytic activity">
    <reaction evidence="7">
        <text>phosphoethanolamine + S-adenosyl-L-methionine = N-methylethanolamine phosphate + S-adenosyl-L-homocysteine + H(+)</text>
        <dbReference type="Rhea" id="RHEA:20365"/>
        <dbReference type="ChEBI" id="CHEBI:15378"/>
        <dbReference type="ChEBI" id="CHEBI:57781"/>
        <dbReference type="ChEBI" id="CHEBI:57856"/>
        <dbReference type="ChEBI" id="CHEBI:58190"/>
        <dbReference type="ChEBI" id="CHEBI:59789"/>
        <dbReference type="EC" id="2.1.1.103"/>
    </reaction>
    <physiologicalReaction direction="left-to-right" evidence="7">
        <dbReference type="Rhea" id="RHEA:20366"/>
    </physiologicalReaction>
</comment>
<evidence type="ECO:0000256" key="7">
    <source>
        <dbReference type="ARBA" id="ARBA00047622"/>
    </source>
</evidence>
<dbReference type="OrthoDB" id="8300214at2759"/>
<evidence type="ECO:0000313" key="10">
    <source>
        <dbReference type="Proteomes" id="UP000085678"/>
    </source>
</evidence>
<evidence type="ECO:0000313" key="11">
    <source>
        <dbReference type="RefSeq" id="XP_013397036.1"/>
    </source>
</evidence>
<dbReference type="GO" id="GO:0000234">
    <property type="term" value="F:phosphoethanolamine N-methyltransferase activity"/>
    <property type="evidence" value="ECO:0007669"/>
    <property type="project" value="UniProtKB-EC"/>
</dbReference>
<organism evidence="10 11">
    <name type="scientific">Lingula anatina</name>
    <name type="common">Brachiopod</name>
    <name type="synonym">Lingula unguis</name>
    <dbReference type="NCBI Taxonomy" id="7574"/>
    <lineage>
        <taxon>Eukaryota</taxon>
        <taxon>Metazoa</taxon>
        <taxon>Spiralia</taxon>
        <taxon>Lophotrochozoa</taxon>
        <taxon>Brachiopoda</taxon>
        <taxon>Linguliformea</taxon>
        <taxon>Lingulata</taxon>
        <taxon>Lingulida</taxon>
        <taxon>Linguloidea</taxon>
        <taxon>Lingulidae</taxon>
        <taxon>Lingula</taxon>
    </lineage>
</organism>
<dbReference type="Gene3D" id="3.40.50.150">
    <property type="entry name" value="Vaccinia Virus protein VP39"/>
    <property type="match status" value="1"/>
</dbReference>
<dbReference type="AlphaFoldDB" id="A0A1S3IGP5"/>
<keyword evidence="3" id="KW-0489">Methyltransferase</keyword>
<gene>
    <name evidence="11" type="primary">LOC106163873</name>
</gene>
<dbReference type="STRING" id="7574.A0A1S3IGP5"/>
<dbReference type="Proteomes" id="UP000085678">
    <property type="component" value="Unplaced"/>
</dbReference>
<sequence length="281" mass="32080">MTDPAAEDAKRIKTMKLYSHVDRVYNELKELGYGLTDQLKVEDLSRVDQYHYFGTQAVQEAIDDLKINSSFRILDIGSGIGGPARYIAQKTGCHITAVELQEDLNTVATDLTKRCNLQDNITHVCGDFLQADYGSESFDLIVSWLTYLHIPDKEKLFENCWYHLKKGGKMFAADFFESQPFDSAEIEKLSSAVYASDIPSKERYISLLESAGFKHIKFVDETEKWTDFVKSRHEEYVANKTRHVRVHNEEVYAEQEYFFCVVRKLFGGGHLGGCNVTADKV</sequence>
<evidence type="ECO:0000256" key="8">
    <source>
        <dbReference type="ARBA" id="ARBA00047841"/>
    </source>
</evidence>
<protein>
    <recommendedName>
        <fullName evidence="5">phosphoethanolamine N-methyltransferase</fullName>
        <ecNumber evidence="5">2.1.1.103</ecNumber>
    </recommendedName>
</protein>
<evidence type="ECO:0000256" key="5">
    <source>
        <dbReference type="ARBA" id="ARBA00035674"/>
    </source>
</evidence>
<reference evidence="11" key="1">
    <citation type="submission" date="2025-08" db="UniProtKB">
        <authorList>
            <consortium name="RefSeq"/>
        </authorList>
    </citation>
    <scope>IDENTIFICATION</scope>
    <source>
        <tissue evidence="11">Gonads</tissue>
    </source>
</reference>
<comment type="pathway">
    <text evidence="2">Lipid metabolism.</text>
</comment>
<dbReference type="OMA" id="DCMHYLG"/>
<dbReference type="GeneID" id="106163873"/>
<evidence type="ECO:0000256" key="4">
    <source>
        <dbReference type="ARBA" id="ARBA00022679"/>
    </source>
</evidence>
<comment type="catalytic activity">
    <reaction evidence="8">
        <text>N-methylethanolamine phosphate + S-adenosyl-L-methionine = N,N-dimethylethanolamine phosphate + S-adenosyl-L-homocysteine + H(+)</text>
        <dbReference type="Rhea" id="RHEA:25321"/>
        <dbReference type="ChEBI" id="CHEBI:15378"/>
        <dbReference type="ChEBI" id="CHEBI:57781"/>
        <dbReference type="ChEBI" id="CHEBI:57856"/>
        <dbReference type="ChEBI" id="CHEBI:58641"/>
        <dbReference type="ChEBI" id="CHEBI:59789"/>
        <dbReference type="EC" id="2.1.1.103"/>
    </reaction>
    <physiologicalReaction direction="left-to-right" evidence="8">
        <dbReference type="Rhea" id="RHEA:25322"/>
    </physiologicalReaction>
</comment>
<dbReference type="KEGG" id="lak:106163873"/>
<evidence type="ECO:0000256" key="2">
    <source>
        <dbReference type="ARBA" id="ARBA00005189"/>
    </source>
</evidence>
<accession>A0A1S3IGP5</accession>
<comment type="catalytic activity">
    <reaction evidence="6">
        <text>N,N-dimethylethanolamine phosphate + S-adenosyl-L-methionine = phosphocholine + S-adenosyl-L-homocysteine + H(+)</text>
        <dbReference type="Rhea" id="RHEA:25325"/>
        <dbReference type="ChEBI" id="CHEBI:15378"/>
        <dbReference type="ChEBI" id="CHEBI:57856"/>
        <dbReference type="ChEBI" id="CHEBI:58641"/>
        <dbReference type="ChEBI" id="CHEBI:59789"/>
        <dbReference type="ChEBI" id="CHEBI:295975"/>
        <dbReference type="EC" id="2.1.1.103"/>
    </reaction>
    <physiologicalReaction direction="left-to-right" evidence="6">
        <dbReference type="Rhea" id="RHEA:25326"/>
    </physiologicalReaction>
</comment>
<comment type="pathway">
    <text evidence="1">Phospholipid metabolism; phosphatidylcholine biosynthesis.</text>
</comment>
<evidence type="ECO:0000259" key="9">
    <source>
        <dbReference type="Pfam" id="PF13649"/>
    </source>
</evidence>
<dbReference type="EC" id="2.1.1.103" evidence="5"/>
<dbReference type="PANTHER" id="PTHR44307">
    <property type="entry name" value="PHOSPHOETHANOLAMINE METHYLTRANSFERASE"/>
    <property type="match status" value="1"/>
</dbReference>
<dbReference type="PANTHER" id="PTHR44307:SF2">
    <property type="entry name" value="PHOSPHOETHANOLAMINE METHYLTRANSFERASE ISOFORM X1"/>
    <property type="match status" value="1"/>
</dbReference>
<dbReference type="SUPFAM" id="SSF53335">
    <property type="entry name" value="S-adenosyl-L-methionine-dependent methyltransferases"/>
    <property type="match status" value="1"/>
</dbReference>
<evidence type="ECO:0000256" key="1">
    <source>
        <dbReference type="ARBA" id="ARBA00004969"/>
    </source>
</evidence>
<dbReference type="Pfam" id="PF13649">
    <property type="entry name" value="Methyltransf_25"/>
    <property type="match status" value="1"/>
</dbReference>
<keyword evidence="10" id="KW-1185">Reference proteome</keyword>
<proteinExistence type="predicted"/>
<keyword evidence="4" id="KW-0808">Transferase</keyword>
<dbReference type="CDD" id="cd02440">
    <property type="entry name" value="AdoMet_MTases"/>
    <property type="match status" value="1"/>
</dbReference>
<name>A0A1S3IGP5_LINAN</name>
<dbReference type="InterPro" id="IPR029063">
    <property type="entry name" value="SAM-dependent_MTases_sf"/>
</dbReference>